<feature type="compositionally biased region" description="Polar residues" evidence="1">
    <location>
        <begin position="375"/>
        <end position="386"/>
    </location>
</feature>
<feature type="compositionally biased region" description="Polar residues" evidence="1">
    <location>
        <begin position="246"/>
        <end position="259"/>
    </location>
</feature>
<feature type="compositionally biased region" description="Polar residues" evidence="1">
    <location>
        <begin position="7"/>
        <end position="16"/>
    </location>
</feature>
<name>A0A6A6VPS9_9PLEO</name>
<dbReference type="AlphaFoldDB" id="A0A6A6VPS9"/>
<proteinExistence type="predicted"/>
<feature type="region of interest" description="Disordered" evidence="1">
    <location>
        <begin position="68"/>
        <end position="112"/>
    </location>
</feature>
<feature type="region of interest" description="Disordered" evidence="1">
    <location>
        <begin position="356"/>
        <end position="393"/>
    </location>
</feature>
<gene>
    <name evidence="2" type="ORF">M011DRAFT_491215</name>
</gene>
<reference evidence="2" key="1">
    <citation type="journal article" date="2020" name="Stud. Mycol.">
        <title>101 Dothideomycetes genomes: a test case for predicting lifestyles and emergence of pathogens.</title>
        <authorList>
            <person name="Haridas S."/>
            <person name="Albert R."/>
            <person name="Binder M."/>
            <person name="Bloem J."/>
            <person name="Labutti K."/>
            <person name="Salamov A."/>
            <person name="Andreopoulos B."/>
            <person name="Baker S."/>
            <person name="Barry K."/>
            <person name="Bills G."/>
            <person name="Bluhm B."/>
            <person name="Cannon C."/>
            <person name="Castanera R."/>
            <person name="Culley D."/>
            <person name="Daum C."/>
            <person name="Ezra D."/>
            <person name="Gonzalez J."/>
            <person name="Henrissat B."/>
            <person name="Kuo A."/>
            <person name="Liang C."/>
            <person name="Lipzen A."/>
            <person name="Lutzoni F."/>
            <person name="Magnuson J."/>
            <person name="Mondo S."/>
            <person name="Nolan M."/>
            <person name="Ohm R."/>
            <person name="Pangilinan J."/>
            <person name="Park H.-J."/>
            <person name="Ramirez L."/>
            <person name="Alfaro M."/>
            <person name="Sun H."/>
            <person name="Tritt A."/>
            <person name="Yoshinaga Y."/>
            <person name="Zwiers L.-H."/>
            <person name="Turgeon B."/>
            <person name="Goodwin S."/>
            <person name="Spatafora J."/>
            <person name="Crous P."/>
            <person name="Grigoriev I."/>
        </authorList>
    </citation>
    <scope>NUCLEOTIDE SEQUENCE</scope>
    <source>
        <strain evidence="2">CBS 119925</strain>
    </source>
</reference>
<evidence type="ECO:0000256" key="1">
    <source>
        <dbReference type="SAM" id="MobiDB-lite"/>
    </source>
</evidence>
<feature type="region of interest" description="Disordered" evidence="1">
    <location>
        <begin position="438"/>
        <end position="464"/>
    </location>
</feature>
<feature type="compositionally biased region" description="Polar residues" evidence="1">
    <location>
        <begin position="216"/>
        <end position="236"/>
    </location>
</feature>
<evidence type="ECO:0000313" key="2">
    <source>
        <dbReference type="EMBL" id="KAF2751620.1"/>
    </source>
</evidence>
<feature type="region of interest" description="Disordered" evidence="1">
    <location>
        <begin position="216"/>
        <end position="289"/>
    </location>
</feature>
<accession>A0A6A6VPS9</accession>
<organism evidence="2 3">
    <name type="scientific">Sporormia fimetaria CBS 119925</name>
    <dbReference type="NCBI Taxonomy" id="1340428"/>
    <lineage>
        <taxon>Eukaryota</taxon>
        <taxon>Fungi</taxon>
        <taxon>Dikarya</taxon>
        <taxon>Ascomycota</taxon>
        <taxon>Pezizomycotina</taxon>
        <taxon>Dothideomycetes</taxon>
        <taxon>Pleosporomycetidae</taxon>
        <taxon>Pleosporales</taxon>
        <taxon>Sporormiaceae</taxon>
        <taxon>Sporormia</taxon>
    </lineage>
</organism>
<feature type="region of interest" description="Disordered" evidence="1">
    <location>
        <begin position="1"/>
        <end position="33"/>
    </location>
</feature>
<sequence length="464" mass="50877">MTRRSRTYTPKSTAISQRHRNHGEKNVSIRPPEVPRLRALRSRPVATLLSPRHISVNCQNENAEAHTTIYGPPVLQDPSTRSNIRDPSGVEQNAAASPSRDPNDLPSSNPNWAGLDFLLSSQVEARARETPSTTHNTPSRFPLFAASQFVPYQEVRLSTLTQQTNSTVLQQTYTPVGLQDMSTLDYMPMPAQYGLPYSQGPQGYPVDETYPHFPVQAQQQQHPTPTDSYPHGTSLTEDAPPDWKTRNVSSYPHSTSLSESGPPDWKSRDVPSYAPVTRSPYDEYTPNTEPPQTSIAYHTVPYAVALSLPGLSSLPLNTSYPGPSVILPATGVPADDFRLYPTGTYDGAPLPAAYSPIANYPPPSDDTVRLAPQEDSASPSGTNPRILNSRPKPQCWEHGCNGKTFSTFSNLLRHQREKSGTAAKSTCPNCGAEFTRTTAMKGHRDAGKCKPRNPNSISPPPRED</sequence>
<dbReference type="Gene3D" id="3.30.160.60">
    <property type="entry name" value="Classic Zinc Finger"/>
    <property type="match status" value="1"/>
</dbReference>
<dbReference type="Proteomes" id="UP000799440">
    <property type="component" value="Unassembled WGS sequence"/>
</dbReference>
<dbReference type="EMBL" id="MU006561">
    <property type="protein sequence ID" value="KAF2751620.1"/>
    <property type="molecule type" value="Genomic_DNA"/>
</dbReference>
<dbReference type="OrthoDB" id="5366256at2759"/>
<protein>
    <recommendedName>
        <fullName evidence="4">C2H2-type domain-containing protein</fullName>
    </recommendedName>
</protein>
<evidence type="ECO:0008006" key="4">
    <source>
        <dbReference type="Google" id="ProtNLM"/>
    </source>
</evidence>
<evidence type="ECO:0000313" key="3">
    <source>
        <dbReference type="Proteomes" id="UP000799440"/>
    </source>
</evidence>
<keyword evidence="3" id="KW-1185">Reference proteome</keyword>